<dbReference type="PANTHER" id="PTHR31649">
    <property type="entry name" value="AGAP009604-PA"/>
    <property type="match status" value="1"/>
</dbReference>
<dbReference type="PANTHER" id="PTHR31649:SF1">
    <property type="entry name" value="FARNESOIC ACID O-METHYL TRANSFERASE DOMAIN-CONTAINING PROTEIN"/>
    <property type="match status" value="1"/>
</dbReference>
<protein>
    <submittedName>
        <fullName evidence="1">Uncharacterized protein</fullName>
    </submittedName>
</protein>
<keyword evidence="2" id="KW-1185">Reference proteome</keyword>
<organism evidence="1 2">
    <name type="scientific">Chironomus riparius</name>
    <dbReference type="NCBI Taxonomy" id="315576"/>
    <lineage>
        <taxon>Eukaryota</taxon>
        <taxon>Metazoa</taxon>
        <taxon>Ecdysozoa</taxon>
        <taxon>Arthropoda</taxon>
        <taxon>Hexapoda</taxon>
        <taxon>Insecta</taxon>
        <taxon>Pterygota</taxon>
        <taxon>Neoptera</taxon>
        <taxon>Endopterygota</taxon>
        <taxon>Diptera</taxon>
        <taxon>Nematocera</taxon>
        <taxon>Chironomoidea</taxon>
        <taxon>Chironomidae</taxon>
        <taxon>Chironominae</taxon>
        <taxon>Chironomus</taxon>
    </lineage>
</organism>
<reference evidence="1" key="1">
    <citation type="submission" date="2022-01" db="EMBL/GenBank/DDBJ databases">
        <authorList>
            <person name="King R."/>
        </authorList>
    </citation>
    <scope>NUCLEOTIDE SEQUENCE</scope>
</reference>
<evidence type="ECO:0000313" key="2">
    <source>
        <dbReference type="Proteomes" id="UP001153620"/>
    </source>
</evidence>
<name>A0A9N9WZA5_9DIPT</name>
<gene>
    <name evidence="1" type="ORF">CHIRRI_LOCUS14874</name>
</gene>
<proteinExistence type="predicted"/>
<evidence type="ECO:0000313" key="1">
    <source>
        <dbReference type="EMBL" id="CAG9812069.1"/>
    </source>
</evidence>
<dbReference type="EMBL" id="OU895880">
    <property type="protein sequence ID" value="CAG9812069.1"/>
    <property type="molecule type" value="Genomic_DNA"/>
</dbReference>
<dbReference type="InterPro" id="IPR006616">
    <property type="entry name" value="DM9_repeat"/>
</dbReference>
<reference evidence="1" key="2">
    <citation type="submission" date="2022-10" db="EMBL/GenBank/DDBJ databases">
        <authorList>
            <consortium name="ENA_rothamsted_submissions"/>
            <consortium name="culmorum"/>
            <person name="King R."/>
        </authorList>
    </citation>
    <scope>NUCLEOTIDE SEQUENCE</scope>
</reference>
<accession>A0A9N9WZA5</accession>
<sequence>MTECIWILVDQGICESQLVYGAANHDNTNLYIGRARFKNDLIPGKVLWNLKSIHISYGGSEHSLGVFEVLINDGNYAWVEDSNGNVPPNAVIGGRTADGESLYVARAKHLYLTIPGKIHPSHKCAYVPCDWKEHAKKTYEVLVRLEPRSVAFTASKPQTMPGSANVVSSGFEWVRHMKSTGWPENAIIGGKCIDDGQQKDQYIARTKRDSNIIVGYAYKNGNFHGILDGREIRSECFELFVKK</sequence>
<dbReference type="Pfam" id="PF11901">
    <property type="entry name" value="DM9"/>
    <property type="match status" value="1"/>
</dbReference>
<dbReference type="SMART" id="SM00696">
    <property type="entry name" value="DM9"/>
    <property type="match status" value="2"/>
</dbReference>
<dbReference type="AlphaFoldDB" id="A0A9N9WZA5"/>
<dbReference type="OrthoDB" id="2142040at2759"/>
<dbReference type="Proteomes" id="UP001153620">
    <property type="component" value="Chromosome 4"/>
</dbReference>